<sequence>MLAMLFATEIIEGNWTFKRVPGIWREDVRALLKAEGREDLIER</sequence>
<feature type="domain" description="CD1375-like" evidence="1">
    <location>
        <begin position="1"/>
        <end position="32"/>
    </location>
</feature>
<dbReference type="EMBL" id="JAWDIP010000003">
    <property type="protein sequence ID" value="MDY0395445.1"/>
    <property type="molecule type" value="Genomic_DNA"/>
</dbReference>
<name>A0ABU5C8A7_9BACI</name>
<protein>
    <submittedName>
        <fullName evidence="2">CD1375 family protein</fullName>
    </submittedName>
</protein>
<accession>A0ABU5C8A7</accession>
<comment type="caution">
    <text evidence="2">The sequence shown here is derived from an EMBL/GenBank/DDBJ whole genome shotgun (WGS) entry which is preliminary data.</text>
</comment>
<dbReference type="InterPro" id="IPR047907">
    <property type="entry name" value="CD1375-like"/>
</dbReference>
<evidence type="ECO:0000313" key="3">
    <source>
        <dbReference type="Proteomes" id="UP001281447"/>
    </source>
</evidence>
<dbReference type="Pfam" id="PF23792">
    <property type="entry name" value="CD1375-like"/>
    <property type="match status" value="1"/>
</dbReference>
<dbReference type="RefSeq" id="WP_390355470.1">
    <property type="nucleotide sequence ID" value="NZ_JBHUIZ010000007.1"/>
</dbReference>
<dbReference type="Proteomes" id="UP001281447">
    <property type="component" value="Unassembled WGS sequence"/>
</dbReference>
<evidence type="ECO:0000313" key="2">
    <source>
        <dbReference type="EMBL" id="MDY0395445.1"/>
    </source>
</evidence>
<evidence type="ECO:0000259" key="1">
    <source>
        <dbReference type="Pfam" id="PF23792"/>
    </source>
</evidence>
<dbReference type="InterPro" id="IPR056265">
    <property type="entry name" value="CD1375-like_dom"/>
</dbReference>
<dbReference type="NCBIfam" id="NF040910">
    <property type="entry name" value="CD1375_fam"/>
    <property type="match status" value="1"/>
</dbReference>
<reference evidence="2 3" key="1">
    <citation type="submission" date="2023-10" db="EMBL/GenBank/DDBJ databases">
        <title>Virgibacillus halophilus 5B73C genome.</title>
        <authorList>
            <person name="Miliotis G."/>
            <person name="Sengupta P."/>
            <person name="Hameed A."/>
            <person name="Chuvochina M."/>
            <person name="Mcdonagh F."/>
            <person name="Simpson A.C."/>
            <person name="Singh N.K."/>
            <person name="Rekha P.D."/>
            <person name="Raman K."/>
            <person name="Hugenholtz P."/>
            <person name="Venkateswaran K."/>
        </authorList>
    </citation>
    <scope>NUCLEOTIDE SEQUENCE [LARGE SCALE GENOMIC DNA]</scope>
    <source>
        <strain evidence="2 3">5B73C</strain>
    </source>
</reference>
<organism evidence="2 3">
    <name type="scientific">Tigheibacillus halophilus</name>
    <dbReference type="NCBI Taxonomy" id="361280"/>
    <lineage>
        <taxon>Bacteria</taxon>
        <taxon>Bacillati</taxon>
        <taxon>Bacillota</taxon>
        <taxon>Bacilli</taxon>
        <taxon>Bacillales</taxon>
        <taxon>Bacillaceae</taxon>
        <taxon>Tigheibacillus</taxon>
    </lineage>
</organism>
<keyword evidence="3" id="KW-1185">Reference proteome</keyword>
<gene>
    <name evidence="2" type="ORF">RWE15_14590</name>
</gene>
<proteinExistence type="predicted"/>